<evidence type="ECO:0000256" key="3">
    <source>
        <dbReference type="ARBA" id="ARBA00023128"/>
    </source>
</evidence>
<dbReference type="PANTHER" id="PTHR46749:SF1">
    <property type="entry name" value="COMPLEX III ASSEMBLY FACTOR LYRM7"/>
    <property type="match status" value="1"/>
</dbReference>
<dbReference type="AlphaFoldDB" id="A0A7M5V1L5"/>
<keyword evidence="3" id="KW-0496">Mitochondrion</keyword>
<reference evidence="5" key="1">
    <citation type="submission" date="2021-01" db="UniProtKB">
        <authorList>
            <consortium name="EnsemblMetazoa"/>
        </authorList>
    </citation>
    <scope>IDENTIFICATION</scope>
</reference>
<name>A0A7M5V1L5_9CNID</name>
<evidence type="ECO:0000313" key="6">
    <source>
        <dbReference type="Proteomes" id="UP000594262"/>
    </source>
</evidence>
<proteinExistence type="inferred from homology"/>
<dbReference type="Proteomes" id="UP000594262">
    <property type="component" value="Unplaced"/>
</dbReference>
<dbReference type="RefSeq" id="XP_066924000.1">
    <property type="nucleotide sequence ID" value="XM_067067899.1"/>
</dbReference>
<dbReference type="OrthoDB" id="529194at2759"/>
<protein>
    <submittedName>
        <fullName evidence="5">Uncharacterized protein</fullName>
    </submittedName>
</protein>
<dbReference type="GO" id="GO:0034551">
    <property type="term" value="P:mitochondrial respiratory chain complex III assembly"/>
    <property type="evidence" value="ECO:0007669"/>
    <property type="project" value="InterPro"/>
</dbReference>
<keyword evidence="4" id="KW-0143">Chaperone</keyword>
<accession>A0A7M5V1L5</accession>
<dbReference type="CDD" id="cd20267">
    <property type="entry name" value="Complex1_LYR_LYRM7"/>
    <property type="match status" value="1"/>
</dbReference>
<dbReference type="GO" id="GO:0044183">
    <property type="term" value="F:protein folding chaperone"/>
    <property type="evidence" value="ECO:0007669"/>
    <property type="project" value="TreeGrafter"/>
</dbReference>
<dbReference type="PANTHER" id="PTHR46749">
    <property type="entry name" value="COMPLEX III ASSEMBLY FACTOR LYRM7"/>
    <property type="match status" value="1"/>
</dbReference>
<dbReference type="GeneID" id="136811283"/>
<evidence type="ECO:0000256" key="4">
    <source>
        <dbReference type="ARBA" id="ARBA00023186"/>
    </source>
</evidence>
<evidence type="ECO:0000256" key="2">
    <source>
        <dbReference type="ARBA" id="ARBA00009508"/>
    </source>
</evidence>
<dbReference type="InterPro" id="IPR045298">
    <property type="entry name" value="Complex1_LYR_LYRM7"/>
</dbReference>
<sequence length="120" mass="13799">MSLRSKVLGAYRTLLRTRQIVFSGDAVALTKSREKIRDSFLANKHLTASEDILQQIQCANETSDFLLQGVVQGKLNTQDNTYKVKITEHTKLHDNVPLKEQNKVDLNNFEIPQKFRKKKN</sequence>
<evidence type="ECO:0000256" key="1">
    <source>
        <dbReference type="ARBA" id="ARBA00004305"/>
    </source>
</evidence>
<dbReference type="EnsemblMetazoa" id="CLYHEMT007920.1">
    <property type="protein sequence ID" value="CLYHEMP007920.1"/>
    <property type="gene ID" value="CLYHEMG007920"/>
</dbReference>
<keyword evidence="6" id="KW-1185">Reference proteome</keyword>
<comment type="similarity">
    <text evidence="2">Belongs to the complex I LYR family.</text>
</comment>
<comment type="subcellular location">
    <subcellularLocation>
        <location evidence="1">Mitochondrion matrix</location>
    </subcellularLocation>
</comment>
<evidence type="ECO:0000313" key="5">
    <source>
        <dbReference type="EnsemblMetazoa" id="CLYHEMP007920.1"/>
    </source>
</evidence>
<organism evidence="5 6">
    <name type="scientific">Clytia hemisphaerica</name>
    <dbReference type="NCBI Taxonomy" id="252671"/>
    <lineage>
        <taxon>Eukaryota</taxon>
        <taxon>Metazoa</taxon>
        <taxon>Cnidaria</taxon>
        <taxon>Hydrozoa</taxon>
        <taxon>Hydroidolina</taxon>
        <taxon>Leptothecata</taxon>
        <taxon>Obeliida</taxon>
        <taxon>Clytiidae</taxon>
        <taxon>Clytia</taxon>
    </lineage>
</organism>
<dbReference type="InterPro" id="IPR050435">
    <property type="entry name" value="MZM1/LYRM7"/>
</dbReference>
<dbReference type="GO" id="GO:0005759">
    <property type="term" value="C:mitochondrial matrix"/>
    <property type="evidence" value="ECO:0007669"/>
    <property type="project" value="UniProtKB-SubCell"/>
</dbReference>
<dbReference type="EnsemblMetazoa" id="CLYHEMT007904.1">
    <property type="protein sequence ID" value="CLYHEMP007904.1"/>
    <property type="gene ID" value="CLYHEMG007904"/>
</dbReference>